<dbReference type="EMBL" id="JAVHJO010000016">
    <property type="protein sequence ID" value="KAK6526544.1"/>
    <property type="molecule type" value="Genomic_DNA"/>
</dbReference>
<comment type="caution">
    <text evidence="3">The sequence shown here is derived from an EMBL/GenBank/DDBJ whole genome shotgun (WGS) entry which is preliminary data.</text>
</comment>
<name>A0AAV9WUN3_9PEZI</name>
<keyword evidence="4" id="KW-1185">Reference proteome</keyword>
<feature type="domain" description="T6SS Phospholipase effector Tle1-like catalytic" evidence="2">
    <location>
        <begin position="8"/>
        <end position="266"/>
    </location>
</feature>
<feature type="region of interest" description="Disordered" evidence="1">
    <location>
        <begin position="362"/>
        <end position="385"/>
    </location>
</feature>
<feature type="compositionally biased region" description="Polar residues" evidence="1">
    <location>
        <begin position="362"/>
        <end position="378"/>
    </location>
</feature>
<gene>
    <name evidence="3" type="ORF">TWF694_005126</name>
</gene>
<dbReference type="AlphaFoldDB" id="A0AAV9WUN3"/>
<organism evidence="3 4">
    <name type="scientific">Orbilia ellipsospora</name>
    <dbReference type="NCBI Taxonomy" id="2528407"/>
    <lineage>
        <taxon>Eukaryota</taxon>
        <taxon>Fungi</taxon>
        <taxon>Dikarya</taxon>
        <taxon>Ascomycota</taxon>
        <taxon>Pezizomycotina</taxon>
        <taxon>Orbiliomycetes</taxon>
        <taxon>Orbiliales</taxon>
        <taxon>Orbiliaceae</taxon>
        <taxon>Orbilia</taxon>
    </lineage>
</organism>
<dbReference type="InterPro" id="IPR018712">
    <property type="entry name" value="Tle1-like_cat"/>
</dbReference>
<dbReference type="PANTHER" id="PTHR33840">
    <property type="match status" value="1"/>
</dbReference>
<evidence type="ECO:0000256" key="1">
    <source>
        <dbReference type="SAM" id="MobiDB-lite"/>
    </source>
</evidence>
<dbReference type="Proteomes" id="UP001365542">
    <property type="component" value="Unassembled WGS sequence"/>
</dbReference>
<proteinExistence type="predicted"/>
<accession>A0AAV9WUN3</accession>
<dbReference type="PANTHER" id="PTHR33840:SF1">
    <property type="entry name" value="TLE1 PHOSPHOLIPASE DOMAIN-CONTAINING PROTEIN"/>
    <property type="match status" value="1"/>
</dbReference>
<dbReference type="Pfam" id="PF09994">
    <property type="entry name" value="T6SS_Tle1-like_cat"/>
    <property type="match status" value="1"/>
</dbReference>
<evidence type="ECO:0000313" key="4">
    <source>
        <dbReference type="Proteomes" id="UP001365542"/>
    </source>
</evidence>
<sequence>MNSNVPNRIIVCCDGTGKSEFGDISESRHTNVSRLSYCIRSKCPNGSRQIVSYIAGIGTESTNSIPEKMWSQIVGAGLSEKMKQAYAFICHNYDKQSQDEIILIGFSRGAFLVRCLADLILKVGVLRKAGLHRLLKVHGYWAISSHQNNQLETYCDSIPDNEIFRNVKVKVCAVWDTVSSILIDGPSFIHSDLPRGIENAFQALSPDDKRHRFLPIVWSRPSSLGFLRASSRQRLEQCWFTGYHADIGGGRERESLAHFALAWMISKLDEFVEFDYNIFWRPAGVKSCWKLNTERLDVTSMSVVYSFLGTQDRWPGVQFWDKKQLKERPPPANRPLEYEKMHSTVRFLYEFHNRLDDRLAQTRAQNPSTQNSRTQNSRTQEDFQRMRPPTCKALRYVAPERQLVNGRQIRKWNLQYSISDPEAHPSMPWWDISDRGMENVPSFFLGSPSTFASRRGDIVDYSVDEEELGNREIALLTMWVQNDHTALLENSEPGDPRPNTILPDFSNFLYETDPVAWRDLGSYIQQNL</sequence>
<protein>
    <recommendedName>
        <fullName evidence="2">T6SS Phospholipase effector Tle1-like catalytic domain-containing protein</fullName>
    </recommendedName>
</protein>
<reference evidence="3 4" key="1">
    <citation type="submission" date="2019-10" db="EMBL/GenBank/DDBJ databases">
        <authorList>
            <person name="Palmer J.M."/>
        </authorList>
    </citation>
    <scope>NUCLEOTIDE SEQUENCE [LARGE SCALE GENOMIC DNA]</scope>
    <source>
        <strain evidence="3 4">TWF694</strain>
    </source>
</reference>
<evidence type="ECO:0000259" key="2">
    <source>
        <dbReference type="Pfam" id="PF09994"/>
    </source>
</evidence>
<evidence type="ECO:0000313" key="3">
    <source>
        <dbReference type="EMBL" id="KAK6526544.1"/>
    </source>
</evidence>